<dbReference type="Proteomes" id="UP001141327">
    <property type="component" value="Unassembled WGS sequence"/>
</dbReference>
<dbReference type="EMBL" id="JAPMOS010000015">
    <property type="protein sequence ID" value="KAJ4460101.1"/>
    <property type="molecule type" value="Genomic_DNA"/>
</dbReference>
<proteinExistence type="predicted"/>
<evidence type="ECO:0000313" key="1">
    <source>
        <dbReference type="EMBL" id="KAJ4460101.1"/>
    </source>
</evidence>
<reference evidence="1" key="1">
    <citation type="journal article" date="2022" name="bioRxiv">
        <title>Genomics of Preaxostyla Flagellates Illuminates Evolutionary Transitions and the Path Towards Mitochondrial Loss.</title>
        <authorList>
            <person name="Novak L.V.F."/>
            <person name="Treitli S.C."/>
            <person name="Pyrih J."/>
            <person name="Halakuc P."/>
            <person name="Pipaliya S.V."/>
            <person name="Vacek V."/>
            <person name="Brzon O."/>
            <person name="Soukal P."/>
            <person name="Eme L."/>
            <person name="Dacks J.B."/>
            <person name="Karnkowska A."/>
            <person name="Elias M."/>
            <person name="Hampl V."/>
        </authorList>
    </citation>
    <scope>NUCLEOTIDE SEQUENCE</scope>
    <source>
        <strain evidence="1">RCP-MX</strain>
    </source>
</reference>
<sequence length="212" mass="23880">MSVGQRYNRDGQGTTKIGNWWEERVLREQTRERTVDPVKYGTTPFVIKQDLNMATFETTTRSVHTPQVTVRPQMPARQALQEQAIEEAARTAMSQRSTVYESPRPASRDYGQGFVPTPFAQMPTHCTQRNFLPEDPEPKTFETTNQRLFVPAARLEATRGPLPPEDVPVTIYSRALPDRTQPMTAAAGANPFGKCTDFSCPITQYTKGLTKN</sequence>
<evidence type="ECO:0000313" key="2">
    <source>
        <dbReference type="Proteomes" id="UP001141327"/>
    </source>
</evidence>
<gene>
    <name evidence="1" type="ORF">PAPYR_3832</name>
</gene>
<protein>
    <submittedName>
        <fullName evidence="1">Uncharacterized protein</fullName>
    </submittedName>
</protein>
<organism evidence="1 2">
    <name type="scientific">Paratrimastix pyriformis</name>
    <dbReference type="NCBI Taxonomy" id="342808"/>
    <lineage>
        <taxon>Eukaryota</taxon>
        <taxon>Metamonada</taxon>
        <taxon>Preaxostyla</taxon>
        <taxon>Paratrimastigidae</taxon>
        <taxon>Paratrimastix</taxon>
    </lineage>
</organism>
<keyword evidence="2" id="KW-1185">Reference proteome</keyword>
<name>A0ABQ8UNT4_9EUKA</name>
<accession>A0ABQ8UNT4</accession>
<comment type="caution">
    <text evidence="1">The sequence shown here is derived from an EMBL/GenBank/DDBJ whole genome shotgun (WGS) entry which is preliminary data.</text>
</comment>